<proteinExistence type="predicted"/>
<keyword evidence="2" id="KW-1185">Reference proteome</keyword>
<protein>
    <submittedName>
        <fullName evidence="1">Uncharacterized protein</fullName>
    </submittedName>
</protein>
<comment type="caution">
    <text evidence="1">The sequence shown here is derived from an EMBL/GenBank/DDBJ whole genome shotgun (WGS) entry which is preliminary data.</text>
</comment>
<dbReference type="EMBL" id="NWTN01000055">
    <property type="protein sequence ID" value="PRQ64462.1"/>
    <property type="molecule type" value="Genomic_DNA"/>
</dbReference>
<organism evidence="1 2">
    <name type="scientific">Vibrio mediterranei</name>
    <dbReference type="NCBI Taxonomy" id="689"/>
    <lineage>
        <taxon>Bacteria</taxon>
        <taxon>Pseudomonadati</taxon>
        <taxon>Pseudomonadota</taxon>
        <taxon>Gammaproteobacteria</taxon>
        <taxon>Vibrionales</taxon>
        <taxon>Vibrionaceae</taxon>
        <taxon>Vibrio</taxon>
    </lineage>
</organism>
<name>A0ABX5D4C8_9VIBR</name>
<dbReference type="Proteomes" id="UP000238163">
    <property type="component" value="Unassembled WGS sequence"/>
</dbReference>
<evidence type="ECO:0000313" key="1">
    <source>
        <dbReference type="EMBL" id="PRQ64462.1"/>
    </source>
</evidence>
<evidence type="ECO:0000313" key="2">
    <source>
        <dbReference type="Proteomes" id="UP000238163"/>
    </source>
</evidence>
<gene>
    <name evidence="1" type="ORF">COR51_27380</name>
</gene>
<sequence length="218" mass="25136">MESPSFSEDSLTRFLERDDVRAVILKEDIPRDEESKGLRSFIFRANSLTNASYRDYIQALPNIHKAFPSGLESEKIRILIDEKKVKFSERNFDSIPEQRELQVHFIASYIDEYLTENDAFLLSDNYLESLLETEFPLTEKLKVIEQMDLSYLSDNRSLSALIANIIVKSDSSPKTINEDTARDLIINSSPIETQISILNKYHTLISDDEVLKKVKPLK</sequence>
<reference evidence="1 2" key="1">
    <citation type="submission" date="2017-09" db="EMBL/GenBank/DDBJ databases">
        <authorList>
            <person name="Girard L."/>
            <person name="Lami R."/>
            <person name="Suzuki M."/>
            <person name="Baudart J."/>
        </authorList>
    </citation>
    <scope>NUCLEOTIDE SEQUENCE [LARGE SCALE GENOMIC DNA]</scope>
    <source>
        <strain evidence="1 2">17LN0615E</strain>
    </source>
</reference>
<accession>A0ABX5D4C8</accession>
<dbReference type="RefSeq" id="WP_096444550.1">
    <property type="nucleotide sequence ID" value="NZ_NWTN01000055.1"/>
</dbReference>
<reference evidence="1 2" key="2">
    <citation type="submission" date="2018-03" db="EMBL/GenBank/DDBJ databases">
        <title>Genetic Diversity and Phenotypic Plasticity of AHL Mediated Quorum Sensing in Environmental Strains of Vibrio mediterranei.</title>
        <authorList>
            <person name="Lantoine F."/>
            <person name="Vouve F."/>
        </authorList>
    </citation>
    <scope>NUCLEOTIDE SEQUENCE [LARGE SCALE GENOMIC DNA]</scope>
    <source>
        <strain evidence="1 2">17LN0615E</strain>
    </source>
</reference>